<dbReference type="EMBL" id="JBBNAF010000012">
    <property type="protein sequence ID" value="KAK9093173.1"/>
    <property type="molecule type" value="Genomic_DNA"/>
</dbReference>
<comment type="caution">
    <text evidence="1">The sequence shown here is derived from an EMBL/GenBank/DDBJ whole genome shotgun (WGS) entry which is preliminary data.</text>
</comment>
<sequence>MQWTTRECFISSRIGNTTVELKAYIYSCTPMHFRPELPLCLAHLEQLAL</sequence>
<keyword evidence="2" id="KW-1185">Reference proteome</keyword>
<evidence type="ECO:0000313" key="2">
    <source>
        <dbReference type="Proteomes" id="UP001420932"/>
    </source>
</evidence>
<evidence type="ECO:0000313" key="1">
    <source>
        <dbReference type="EMBL" id="KAK9093173.1"/>
    </source>
</evidence>
<reference evidence="1 2" key="1">
    <citation type="submission" date="2024-01" db="EMBL/GenBank/DDBJ databases">
        <title>Genome assemblies of Stephania.</title>
        <authorList>
            <person name="Yang L."/>
        </authorList>
    </citation>
    <scope>NUCLEOTIDE SEQUENCE [LARGE SCALE GENOMIC DNA]</scope>
    <source>
        <strain evidence="1">YNDBR</strain>
        <tissue evidence="1">Leaf</tissue>
    </source>
</reference>
<dbReference type="Proteomes" id="UP001420932">
    <property type="component" value="Unassembled WGS sequence"/>
</dbReference>
<protein>
    <submittedName>
        <fullName evidence="1">Uncharacterized protein</fullName>
    </submittedName>
</protein>
<accession>A0AAP0EP08</accession>
<name>A0AAP0EP08_9MAGN</name>
<gene>
    <name evidence="1" type="ORF">Syun_028084</name>
</gene>
<dbReference type="AlphaFoldDB" id="A0AAP0EP08"/>
<proteinExistence type="predicted"/>
<organism evidence="1 2">
    <name type="scientific">Stephania yunnanensis</name>
    <dbReference type="NCBI Taxonomy" id="152371"/>
    <lineage>
        <taxon>Eukaryota</taxon>
        <taxon>Viridiplantae</taxon>
        <taxon>Streptophyta</taxon>
        <taxon>Embryophyta</taxon>
        <taxon>Tracheophyta</taxon>
        <taxon>Spermatophyta</taxon>
        <taxon>Magnoliopsida</taxon>
        <taxon>Ranunculales</taxon>
        <taxon>Menispermaceae</taxon>
        <taxon>Menispermoideae</taxon>
        <taxon>Cissampelideae</taxon>
        <taxon>Stephania</taxon>
    </lineage>
</organism>